<feature type="non-terminal residue" evidence="1">
    <location>
        <position position="1"/>
    </location>
</feature>
<dbReference type="InParanoid" id="A0A0C3AA06"/>
<gene>
    <name evidence="1" type="ORF">SCLCIDRAFT_50090</name>
</gene>
<dbReference type="Proteomes" id="UP000053989">
    <property type="component" value="Unassembled WGS sequence"/>
</dbReference>
<evidence type="ECO:0000313" key="1">
    <source>
        <dbReference type="EMBL" id="KIM61727.1"/>
    </source>
</evidence>
<reference evidence="2" key="2">
    <citation type="submission" date="2015-01" db="EMBL/GenBank/DDBJ databases">
        <title>Evolutionary Origins and Diversification of the Mycorrhizal Mutualists.</title>
        <authorList>
            <consortium name="DOE Joint Genome Institute"/>
            <consortium name="Mycorrhizal Genomics Consortium"/>
            <person name="Kohler A."/>
            <person name="Kuo A."/>
            <person name="Nagy L.G."/>
            <person name="Floudas D."/>
            <person name="Copeland A."/>
            <person name="Barry K.W."/>
            <person name="Cichocki N."/>
            <person name="Veneault-Fourrey C."/>
            <person name="LaButti K."/>
            <person name="Lindquist E.A."/>
            <person name="Lipzen A."/>
            <person name="Lundell T."/>
            <person name="Morin E."/>
            <person name="Murat C."/>
            <person name="Riley R."/>
            <person name="Ohm R."/>
            <person name="Sun H."/>
            <person name="Tunlid A."/>
            <person name="Henrissat B."/>
            <person name="Grigoriev I.V."/>
            <person name="Hibbett D.S."/>
            <person name="Martin F."/>
        </authorList>
    </citation>
    <scope>NUCLEOTIDE SEQUENCE [LARGE SCALE GENOMIC DNA]</scope>
    <source>
        <strain evidence="2">Foug A</strain>
    </source>
</reference>
<dbReference type="EMBL" id="KN822049">
    <property type="protein sequence ID" value="KIM61727.1"/>
    <property type="molecule type" value="Genomic_DNA"/>
</dbReference>
<dbReference type="OrthoDB" id="2653448at2759"/>
<sequence length="100" mass="11121">PSSIVLNCESLHFSPYVTGADIVLEYIPAARQFGCPPTYLDATFSPVWRAPCTPDSGYCGCDNCKGGLIDIRARIQTYKDRLDILDYDRSKTVWTTPQAI</sequence>
<protein>
    <submittedName>
        <fullName evidence="1">Uncharacterized protein</fullName>
    </submittedName>
</protein>
<dbReference type="STRING" id="1036808.A0A0C3AA06"/>
<evidence type="ECO:0000313" key="2">
    <source>
        <dbReference type="Proteomes" id="UP000053989"/>
    </source>
</evidence>
<organism evidence="1 2">
    <name type="scientific">Scleroderma citrinum Foug A</name>
    <dbReference type="NCBI Taxonomy" id="1036808"/>
    <lineage>
        <taxon>Eukaryota</taxon>
        <taxon>Fungi</taxon>
        <taxon>Dikarya</taxon>
        <taxon>Basidiomycota</taxon>
        <taxon>Agaricomycotina</taxon>
        <taxon>Agaricomycetes</taxon>
        <taxon>Agaricomycetidae</taxon>
        <taxon>Boletales</taxon>
        <taxon>Sclerodermatineae</taxon>
        <taxon>Sclerodermataceae</taxon>
        <taxon>Scleroderma</taxon>
    </lineage>
</organism>
<name>A0A0C3AA06_9AGAM</name>
<dbReference type="HOGENOM" id="CLU_2312952_0_0_1"/>
<feature type="non-terminal residue" evidence="1">
    <location>
        <position position="100"/>
    </location>
</feature>
<proteinExistence type="predicted"/>
<reference evidence="1 2" key="1">
    <citation type="submission" date="2014-04" db="EMBL/GenBank/DDBJ databases">
        <authorList>
            <consortium name="DOE Joint Genome Institute"/>
            <person name="Kuo A."/>
            <person name="Kohler A."/>
            <person name="Nagy L.G."/>
            <person name="Floudas D."/>
            <person name="Copeland A."/>
            <person name="Barry K.W."/>
            <person name="Cichocki N."/>
            <person name="Veneault-Fourrey C."/>
            <person name="LaButti K."/>
            <person name="Lindquist E.A."/>
            <person name="Lipzen A."/>
            <person name="Lundell T."/>
            <person name="Morin E."/>
            <person name="Murat C."/>
            <person name="Sun H."/>
            <person name="Tunlid A."/>
            <person name="Henrissat B."/>
            <person name="Grigoriev I.V."/>
            <person name="Hibbett D.S."/>
            <person name="Martin F."/>
            <person name="Nordberg H.P."/>
            <person name="Cantor M.N."/>
            <person name="Hua S.X."/>
        </authorList>
    </citation>
    <scope>NUCLEOTIDE SEQUENCE [LARGE SCALE GENOMIC DNA]</scope>
    <source>
        <strain evidence="1 2">Foug A</strain>
    </source>
</reference>
<keyword evidence="2" id="KW-1185">Reference proteome</keyword>
<accession>A0A0C3AA06</accession>
<dbReference type="AlphaFoldDB" id="A0A0C3AA06"/>